<feature type="transmembrane region" description="Helical" evidence="6">
    <location>
        <begin position="104"/>
        <end position="123"/>
    </location>
</feature>
<comment type="caution">
    <text evidence="8">The sequence shown here is derived from an EMBL/GenBank/DDBJ whole genome shotgun (WGS) entry which is preliminary data.</text>
</comment>
<evidence type="ECO:0000256" key="2">
    <source>
        <dbReference type="ARBA" id="ARBA00022475"/>
    </source>
</evidence>
<dbReference type="CDD" id="cd17324">
    <property type="entry name" value="MFS_NepI_like"/>
    <property type="match status" value="1"/>
</dbReference>
<dbReference type="PROSITE" id="PS50850">
    <property type="entry name" value="MFS"/>
    <property type="match status" value="1"/>
</dbReference>
<dbReference type="SUPFAM" id="SSF103473">
    <property type="entry name" value="MFS general substrate transporter"/>
    <property type="match status" value="1"/>
</dbReference>
<dbReference type="InterPro" id="IPR036259">
    <property type="entry name" value="MFS_trans_sf"/>
</dbReference>
<evidence type="ECO:0000313" key="8">
    <source>
        <dbReference type="EMBL" id="NRT57605.1"/>
    </source>
</evidence>
<accession>A0ABX2G8C0</accession>
<dbReference type="Gene3D" id="1.20.1250.20">
    <property type="entry name" value="MFS general substrate transporter like domains"/>
    <property type="match status" value="1"/>
</dbReference>
<comment type="subcellular location">
    <subcellularLocation>
        <location evidence="1">Cell membrane</location>
        <topology evidence="1">Multi-pass membrane protein</topology>
    </subcellularLocation>
</comment>
<dbReference type="Proteomes" id="UP001516061">
    <property type="component" value="Unassembled WGS sequence"/>
</dbReference>
<keyword evidence="9" id="KW-1185">Reference proteome</keyword>
<name>A0ABX2G8C0_9BURK</name>
<feature type="transmembrane region" description="Helical" evidence="6">
    <location>
        <begin position="185"/>
        <end position="208"/>
    </location>
</feature>
<protein>
    <submittedName>
        <fullName evidence="8">MFS family arabinose efflux permease</fullName>
    </submittedName>
</protein>
<gene>
    <name evidence="8" type="ORF">HNQ01_003362</name>
</gene>
<dbReference type="PANTHER" id="PTHR43124">
    <property type="entry name" value="PURINE EFFLUX PUMP PBUE"/>
    <property type="match status" value="1"/>
</dbReference>
<dbReference type="Pfam" id="PF07690">
    <property type="entry name" value="MFS_1"/>
    <property type="match status" value="1"/>
</dbReference>
<feature type="transmembrane region" description="Helical" evidence="6">
    <location>
        <begin position="258"/>
        <end position="284"/>
    </location>
</feature>
<feature type="transmembrane region" description="Helical" evidence="6">
    <location>
        <begin position="384"/>
        <end position="402"/>
    </location>
</feature>
<keyword evidence="3 6" id="KW-0812">Transmembrane</keyword>
<keyword evidence="4 6" id="KW-1133">Transmembrane helix</keyword>
<evidence type="ECO:0000313" key="9">
    <source>
        <dbReference type="Proteomes" id="UP001516061"/>
    </source>
</evidence>
<evidence type="ECO:0000256" key="3">
    <source>
        <dbReference type="ARBA" id="ARBA00022692"/>
    </source>
</evidence>
<feature type="transmembrane region" description="Helical" evidence="6">
    <location>
        <begin position="72"/>
        <end position="92"/>
    </location>
</feature>
<evidence type="ECO:0000256" key="6">
    <source>
        <dbReference type="SAM" id="Phobius"/>
    </source>
</evidence>
<keyword evidence="2" id="KW-1003">Cell membrane</keyword>
<dbReference type="InterPro" id="IPR011701">
    <property type="entry name" value="MFS"/>
</dbReference>
<feature type="transmembrane region" description="Helical" evidence="6">
    <location>
        <begin position="319"/>
        <end position="337"/>
    </location>
</feature>
<feature type="transmembrane region" description="Helical" evidence="6">
    <location>
        <begin position="161"/>
        <end position="179"/>
    </location>
</feature>
<feature type="domain" description="Major facilitator superfamily (MFS) profile" evidence="7">
    <location>
        <begin position="33"/>
        <end position="407"/>
    </location>
</feature>
<dbReference type="RefSeq" id="WP_173806573.1">
    <property type="nucleotide sequence ID" value="NZ_JABSNM010000017.1"/>
</dbReference>
<organism evidence="8 9">
    <name type="scientific">Sphaerotilus uruguayifluvii</name>
    <dbReference type="NCBI Taxonomy" id="2735897"/>
    <lineage>
        <taxon>Bacteria</taxon>
        <taxon>Pseudomonadati</taxon>
        <taxon>Pseudomonadota</taxon>
        <taxon>Betaproteobacteria</taxon>
        <taxon>Burkholderiales</taxon>
        <taxon>Sphaerotilaceae</taxon>
        <taxon>Sphaerotilus</taxon>
    </lineage>
</organism>
<dbReference type="InterPro" id="IPR020846">
    <property type="entry name" value="MFS_dom"/>
</dbReference>
<keyword evidence="5 6" id="KW-0472">Membrane</keyword>
<feature type="transmembrane region" description="Helical" evidence="6">
    <location>
        <begin position="344"/>
        <end position="364"/>
    </location>
</feature>
<evidence type="ECO:0000259" key="7">
    <source>
        <dbReference type="PROSITE" id="PS50850"/>
    </source>
</evidence>
<dbReference type="PANTHER" id="PTHR43124:SF10">
    <property type="entry name" value="PURINE EFFLUX PUMP PBUE"/>
    <property type="match status" value="1"/>
</dbReference>
<dbReference type="InterPro" id="IPR050189">
    <property type="entry name" value="MFS_Efflux_Transporters"/>
</dbReference>
<sequence>MSPTPSPSSSAARAPAAPALQAGSVDGAALASAQNALRFGNFTIGCGVMVVGGSLNDLVRSLQVSVAVGGQLISAGAVFMCIGAPLLAALLSGRDRRRLLQWTLAWYAAGHLLCALAPDYATLLPLRALTMLGAAVFTPQAAAAIGWMARPERRGRAITSIFLGWSLASVLGMPLHSYIGEAFGWRWAFGLVALLAALGAVWVGRALPDGVKPPALSLARWAEALTHPVLMAIVLVTAVAGAGQFTLFSYIAPYYRQVIGAGALETSVLFMVFGAWGLAGNLLLSRRVDRLGPARAVRLFLCGIALGQLVWPLGTSVPLLLLVMAPWAFGTFAINSAQQARLGAAAPALAPALLALNTSAIYLGQAIGAASGGAIVGTLGFDPLHQVSVGWTLLALALSVWAERRLRRDPDHV</sequence>
<evidence type="ECO:0000256" key="4">
    <source>
        <dbReference type="ARBA" id="ARBA00022989"/>
    </source>
</evidence>
<reference evidence="8 9" key="1">
    <citation type="submission" date="2020-05" db="EMBL/GenBank/DDBJ databases">
        <title>Genomic Encyclopedia of Type Strains, Phase IV (KMG-V): Genome sequencing to study the core and pangenomes of soil and plant-associated prokaryotes.</title>
        <authorList>
            <person name="Whitman W."/>
        </authorList>
    </citation>
    <scope>NUCLEOTIDE SEQUENCE [LARGE SCALE GENOMIC DNA]</scope>
    <source>
        <strain evidence="8 9">C29</strain>
    </source>
</reference>
<evidence type="ECO:0000256" key="5">
    <source>
        <dbReference type="ARBA" id="ARBA00023136"/>
    </source>
</evidence>
<feature type="transmembrane region" description="Helical" evidence="6">
    <location>
        <begin position="229"/>
        <end position="252"/>
    </location>
</feature>
<evidence type="ECO:0000256" key="1">
    <source>
        <dbReference type="ARBA" id="ARBA00004651"/>
    </source>
</evidence>
<proteinExistence type="predicted"/>
<dbReference type="EMBL" id="JABSNM010000017">
    <property type="protein sequence ID" value="NRT57605.1"/>
    <property type="molecule type" value="Genomic_DNA"/>
</dbReference>